<dbReference type="Proteomes" id="UP000826212">
    <property type="component" value="Chromosome"/>
</dbReference>
<evidence type="ECO:0000313" key="1">
    <source>
        <dbReference type="EMBL" id="QZE15330.1"/>
    </source>
</evidence>
<keyword evidence="2" id="KW-1185">Reference proteome</keyword>
<gene>
    <name evidence="1" type="ORF">K4L44_05715</name>
</gene>
<sequence length="364" mass="42485">MKDQINSLIERISTLKERIETEEATKNAFVMPFLQALGYDVFNPLEVIPEYVADQSTKKGEKVDYCILKDDDPIIIIECKKWQENLDLHNTQLERYFAFTKAKFGILTNGIEYFFYTDLEEVNKMDAIPFLKVNLENLKDQDLTQLNKFHKSEFNVDQIFDSASELKYLNAIKYYFENELNAPSSDFVRFFTKQVYQGKITEKVSHQFTPIVKKALNAKINETINQRLNSALNSQTIEQKEEVVSQENLSPDEIIIAEDADKGIVTTQEEVDAYNAIVDILDGTVEKEHIAFRDTKSYFGVLFDDNNRQPICRLYLNHRSKKYIGIFDEDKNEKKYQICKIAHIYKYSKEIIKAVEKYLVVESE</sequence>
<proteinExistence type="predicted"/>
<protein>
    <submittedName>
        <fullName evidence="1">Type I restriction enzyme HsdR N-terminal domain-containing protein</fullName>
    </submittedName>
</protein>
<organism evidence="1 2">
    <name type="scientific">Halosquirtibacter laminarini</name>
    <dbReference type="NCBI Taxonomy" id="3374600"/>
    <lineage>
        <taxon>Bacteria</taxon>
        <taxon>Pseudomonadati</taxon>
        <taxon>Bacteroidota</taxon>
        <taxon>Bacteroidia</taxon>
        <taxon>Marinilabiliales</taxon>
        <taxon>Prolixibacteraceae</taxon>
        <taxon>Halosquirtibacter</taxon>
    </lineage>
</organism>
<reference evidence="1" key="1">
    <citation type="submission" date="2021-08" db="EMBL/GenBank/DDBJ databases">
        <title>Novel anaerobic bacterium isolated from sea squirt in East Sea, Republic of Korea.</title>
        <authorList>
            <person name="Nguyen T.H."/>
            <person name="Li Z."/>
            <person name="Lee Y.-J."/>
            <person name="Ko J."/>
            <person name="Kim S.-G."/>
        </authorList>
    </citation>
    <scope>NUCLEOTIDE SEQUENCE</scope>
    <source>
        <strain evidence="1">KCTC 25031</strain>
    </source>
</reference>
<name>A0AC61NKQ1_9BACT</name>
<evidence type="ECO:0000313" key="2">
    <source>
        <dbReference type="Proteomes" id="UP000826212"/>
    </source>
</evidence>
<accession>A0AC61NKQ1</accession>
<dbReference type="EMBL" id="CP081303">
    <property type="protein sequence ID" value="QZE15330.1"/>
    <property type="molecule type" value="Genomic_DNA"/>
</dbReference>